<keyword evidence="10" id="KW-1185">Reference proteome</keyword>
<evidence type="ECO:0000256" key="3">
    <source>
        <dbReference type="ARBA" id="ARBA00022679"/>
    </source>
</evidence>
<proteinExistence type="inferred from homology"/>
<reference evidence="10" key="1">
    <citation type="submission" date="2016-10" db="EMBL/GenBank/DDBJ databases">
        <authorList>
            <person name="Varghese N."/>
            <person name="Submissions S."/>
        </authorList>
    </citation>
    <scope>NUCLEOTIDE SEQUENCE [LARGE SCALE GENOMIC DNA]</scope>
    <source>
        <strain evidence="10">P18</strain>
    </source>
</reference>
<evidence type="ECO:0000256" key="5">
    <source>
        <dbReference type="ARBA" id="ARBA00022989"/>
    </source>
</evidence>
<dbReference type="InterPro" id="IPR017475">
    <property type="entry name" value="EPS_sugar_tfrase"/>
</dbReference>
<dbReference type="NCBIfam" id="TIGR03025">
    <property type="entry name" value="EPS_sugtrans"/>
    <property type="match status" value="1"/>
</dbReference>
<evidence type="ECO:0000256" key="2">
    <source>
        <dbReference type="ARBA" id="ARBA00006464"/>
    </source>
</evidence>
<comment type="similarity">
    <text evidence="2">Belongs to the bacterial sugar transferase family.</text>
</comment>
<gene>
    <name evidence="9" type="ORF">SAMN04487928_1015</name>
</gene>
<evidence type="ECO:0000313" key="10">
    <source>
        <dbReference type="Proteomes" id="UP000182624"/>
    </source>
</evidence>
<evidence type="ECO:0000256" key="4">
    <source>
        <dbReference type="ARBA" id="ARBA00022692"/>
    </source>
</evidence>
<dbReference type="AlphaFoldDB" id="A0A1I5PHE9"/>
<dbReference type="PANTHER" id="PTHR30576:SF0">
    <property type="entry name" value="UNDECAPRENYL-PHOSPHATE N-ACETYLGALACTOSAMINYL 1-PHOSPHATE TRANSFERASE-RELATED"/>
    <property type="match status" value="1"/>
</dbReference>
<dbReference type="EMBL" id="FOXO01000001">
    <property type="protein sequence ID" value="SFP33465.1"/>
    <property type="molecule type" value="Genomic_DNA"/>
</dbReference>
<keyword evidence="5 7" id="KW-1133">Transmembrane helix</keyword>
<evidence type="ECO:0000256" key="1">
    <source>
        <dbReference type="ARBA" id="ARBA00004141"/>
    </source>
</evidence>
<feature type="transmembrane region" description="Helical" evidence="7">
    <location>
        <begin position="93"/>
        <end position="112"/>
    </location>
</feature>
<accession>A0A1I5PHE9</accession>
<dbReference type="InterPro" id="IPR003362">
    <property type="entry name" value="Bact_transf"/>
</dbReference>
<dbReference type="Pfam" id="PF02397">
    <property type="entry name" value="Bac_transf"/>
    <property type="match status" value="1"/>
</dbReference>
<keyword evidence="3 9" id="KW-0808">Transferase</keyword>
<evidence type="ECO:0000256" key="6">
    <source>
        <dbReference type="ARBA" id="ARBA00023136"/>
    </source>
</evidence>
<organism evidence="9 10">
    <name type="scientific">Butyrivibrio proteoclasticus</name>
    <dbReference type="NCBI Taxonomy" id="43305"/>
    <lineage>
        <taxon>Bacteria</taxon>
        <taxon>Bacillati</taxon>
        <taxon>Bacillota</taxon>
        <taxon>Clostridia</taxon>
        <taxon>Lachnospirales</taxon>
        <taxon>Lachnospiraceae</taxon>
        <taxon>Butyrivibrio</taxon>
    </lineage>
</organism>
<dbReference type="RefSeq" id="WP_074882653.1">
    <property type="nucleotide sequence ID" value="NZ_FOXO01000001.1"/>
</dbReference>
<dbReference type="GO" id="GO:0016780">
    <property type="term" value="F:phosphotransferase activity, for other substituted phosphate groups"/>
    <property type="evidence" value="ECO:0007669"/>
    <property type="project" value="TreeGrafter"/>
</dbReference>
<dbReference type="OrthoDB" id="9808602at2"/>
<name>A0A1I5PHE9_9FIRM</name>
<protein>
    <submittedName>
        <fullName evidence="9">Exopolysaccharide biosynthesis polyprenyl glycosylphosphotransferase</fullName>
    </submittedName>
</protein>
<comment type="subcellular location">
    <subcellularLocation>
        <location evidence="1">Membrane</location>
        <topology evidence="1">Multi-pass membrane protein</topology>
    </subcellularLocation>
</comment>
<evidence type="ECO:0000313" key="9">
    <source>
        <dbReference type="EMBL" id="SFP33465.1"/>
    </source>
</evidence>
<evidence type="ECO:0000259" key="8">
    <source>
        <dbReference type="Pfam" id="PF02397"/>
    </source>
</evidence>
<evidence type="ECO:0000256" key="7">
    <source>
        <dbReference type="SAM" id="Phobius"/>
    </source>
</evidence>
<dbReference type="Proteomes" id="UP000182624">
    <property type="component" value="Unassembled WGS sequence"/>
</dbReference>
<feature type="transmembrane region" description="Helical" evidence="7">
    <location>
        <begin position="57"/>
        <end position="81"/>
    </location>
</feature>
<feature type="domain" description="Bacterial sugar transferase" evidence="8">
    <location>
        <begin position="269"/>
        <end position="449"/>
    </location>
</feature>
<feature type="transmembrane region" description="Helical" evidence="7">
    <location>
        <begin position="271"/>
        <end position="295"/>
    </location>
</feature>
<dbReference type="PANTHER" id="PTHR30576">
    <property type="entry name" value="COLANIC BIOSYNTHESIS UDP-GLUCOSE LIPID CARRIER TRANSFERASE"/>
    <property type="match status" value="1"/>
</dbReference>
<feature type="transmembrane region" description="Helical" evidence="7">
    <location>
        <begin position="118"/>
        <end position="142"/>
    </location>
</feature>
<sequence>MKHVESVKRILVLFLGFLGLSMQTAVYAWFWFSTYYPIVSSTRISVDGYNLGSGLKLYFRGHLLILAIYFVLLLFFSNTYGGLKIGYLKPMDVFFSQIFALFMVNFISYFQIALLRNWLVKVVPMVEIFVIQLIISFAWAYITNAIYMAIFPPRELLLISGEYSVDDIVTKFNSRKDKYHIKKKMNIDEGIDKIYAECLGDYDGVIIWDVPSKFRNGLVKYCYGNNIRIYVMPKITDVLLKGSAQLHLFDTPVLLIREYAIKIEQRAIKRFFDIVISLVLIILTSPIMLITSIIIKAYDGGPVLYKQVRCTVNRKEFRIMKFRSMKVDAEKDGVARLAAKNDSRITPIGKFIRSCRIDELPQLFNILKGEMSFIGPRPERPEIIEQYLKEMPEFAFRMKVKAGLAGYAQVYGKYNTTPYDKLKLDLTYIENYSVWLDIKLMLLTVKILFTPDSTEGVESGQTTAQKNS</sequence>
<keyword evidence="6 7" id="KW-0472">Membrane</keyword>
<dbReference type="GO" id="GO:0016020">
    <property type="term" value="C:membrane"/>
    <property type="evidence" value="ECO:0007669"/>
    <property type="project" value="UniProtKB-SubCell"/>
</dbReference>
<keyword evidence="4 7" id="KW-0812">Transmembrane</keyword>